<dbReference type="Proteomes" id="UP000821865">
    <property type="component" value="Chromosome 7"/>
</dbReference>
<dbReference type="EMBL" id="CM023476">
    <property type="protein sequence ID" value="KAH7941427.1"/>
    <property type="molecule type" value="Genomic_DNA"/>
</dbReference>
<proteinExistence type="predicted"/>
<evidence type="ECO:0000313" key="1">
    <source>
        <dbReference type="EMBL" id="KAH7941427.1"/>
    </source>
</evidence>
<accession>A0ACB8CFI7</accession>
<organism evidence="1 2">
    <name type="scientific">Dermacentor silvarum</name>
    <name type="common">Tick</name>
    <dbReference type="NCBI Taxonomy" id="543639"/>
    <lineage>
        <taxon>Eukaryota</taxon>
        <taxon>Metazoa</taxon>
        <taxon>Ecdysozoa</taxon>
        <taxon>Arthropoda</taxon>
        <taxon>Chelicerata</taxon>
        <taxon>Arachnida</taxon>
        <taxon>Acari</taxon>
        <taxon>Parasitiformes</taxon>
        <taxon>Ixodida</taxon>
        <taxon>Ixodoidea</taxon>
        <taxon>Ixodidae</taxon>
        <taxon>Rhipicephalinae</taxon>
        <taxon>Dermacentor</taxon>
    </lineage>
</organism>
<sequence>MYRACVCKVAGLAVFLALPIAFAQEGFTAQPTVTAAKPSLPVAASAAVPGGRTLQKRPNPSQSLAGPNAAMRDALENFQVNENRIIRTEDSRRMGARYLNETELSSNRDCILWCWETTSCNVAVFEEKGKGSCYLFDCGPPSHFLCLFTAHAFYTVSVLTVPTRNTEAPVWPGSHHEQELTQLRQPRPVASAAGPAHDPPAVTQAPKLTTSTSSSHQVNVGQAESDQDEPSDSHRCQHYQFRCQNSSECIAVYNVCDGIPQCADGSDEAEDLKCPGAKIPEASSATANPSTTTLPTTAEHARPGSTTAVDTEQQDRVPPANPPQPSSNDDSPRHNSAVDVGGRIPKPVLSGHNSFPPLAHNNRLRWGDESSHSHARPEYRDPYEEPFAGEQTKYYDYGQAYPESYRYWINDADTQLYPMVADGPWVPWSKVTATDRSHTLRPWLLIVDACTLALEAIQTDHCRVCHRTCKGSKLAQQSVGQQQDLAQQSQSDSQLEPQPPLQEQPKLKPHPVMPAKPVAPATNEDDTFYQPVVEVAPPSAPHQSSSKHITEHLQKPHAKPAKATAGSEVPHHHNERPVQYSRLHEVANMQVSFTQVEQGNRGAEQESGSAVLALTLGLCITGLLLVLVGCRLRLARHRLARRGGRSSLAHDADYLVNGMYL</sequence>
<protein>
    <submittedName>
        <fullName evidence="1">Uncharacterized protein</fullName>
    </submittedName>
</protein>
<reference evidence="1" key="1">
    <citation type="submission" date="2020-05" db="EMBL/GenBank/DDBJ databases">
        <title>Large-scale comparative analyses of tick genomes elucidate their genetic diversity and vector capacities.</title>
        <authorList>
            <person name="Jia N."/>
            <person name="Wang J."/>
            <person name="Shi W."/>
            <person name="Du L."/>
            <person name="Sun Y."/>
            <person name="Zhan W."/>
            <person name="Jiang J."/>
            <person name="Wang Q."/>
            <person name="Zhang B."/>
            <person name="Ji P."/>
            <person name="Sakyi L.B."/>
            <person name="Cui X."/>
            <person name="Yuan T."/>
            <person name="Jiang B."/>
            <person name="Yang W."/>
            <person name="Lam T.T.-Y."/>
            <person name="Chang Q."/>
            <person name="Ding S."/>
            <person name="Wang X."/>
            <person name="Zhu J."/>
            <person name="Ruan X."/>
            <person name="Zhao L."/>
            <person name="Wei J."/>
            <person name="Que T."/>
            <person name="Du C."/>
            <person name="Cheng J."/>
            <person name="Dai P."/>
            <person name="Han X."/>
            <person name="Huang E."/>
            <person name="Gao Y."/>
            <person name="Liu J."/>
            <person name="Shao H."/>
            <person name="Ye R."/>
            <person name="Li L."/>
            <person name="Wei W."/>
            <person name="Wang X."/>
            <person name="Wang C."/>
            <person name="Yang T."/>
            <person name="Huo Q."/>
            <person name="Li W."/>
            <person name="Guo W."/>
            <person name="Chen H."/>
            <person name="Zhou L."/>
            <person name="Ni X."/>
            <person name="Tian J."/>
            <person name="Zhou Y."/>
            <person name="Sheng Y."/>
            <person name="Liu T."/>
            <person name="Pan Y."/>
            <person name="Xia L."/>
            <person name="Li J."/>
            <person name="Zhao F."/>
            <person name="Cao W."/>
        </authorList>
    </citation>
    <scope>NUCLEOTIDE SEQUENCE</scope>
    <source>
        <strain evidence="1">Dsil-2018</strain>
    </source>
</reference>
<keyword evidence="2" id="KW-1185">Reference proteome</keyword>
<comment type="caution">
    <text evidence="1">The sequence shown here is derived from an EMBL/GenBank/DDBJ whole genome shotgun (WGS) entry which is preliminary data.</text>
</comment>
<gene>
    <name evidence="1" type="ORF">HPB49_013676</name>
</gene>
<evidence type="ECO:0000313" key="2">
    <source>
        <dbReference type="Proteomes" id="UP000821865"/>
    </source>
</evidence>
<name>A0ACB8CFI7_DERSI</name>